<sequence length="257" mass="27503">MGRHLFPTAQTRCILGETRDEAYRDDRGDTRRHGDARLRPDDAGRHQDFGNAYFGLSTGVLIPGDTDQKISGTFFGVPVSGSGKLRFKPGFIVDLRAGYHVNPYLAVEGDLAYARYSYDKVVGQLTAGPLPISESAFDGHVSNWLGFVNAVVTPLGRSAFTPYVGAGIGFSSYEATVDAISVGGLGRIAVSSKTTNTDFATNALAGFDYAVIHTISVGARYRFIWTDSATSATTGGLTTEAGNARHHVVSAMATYRF</sequence>
<dbReference type="InterPro" id="IPR011250">
    <property type="entry name" value="OMP/PagP_B-barrel"/>
</dbReference>
<evidence type="ECO:0000313" key="5">
    <source>
        <dbReference type="Proteomes" id="UP000324927"/>
    </source>
</evidence>
<dbReference type="OrthoDB" id="5643626at2"/>
<dbReference type="Gene3D" id="2.40.160.20">
    <property type="match status" value="1"/>
</dbReference>
<dbReference type="EMBL" id="VTTN01000025">
    <property type="protein sequence ID" value="KAA0589012.1"/>
    <property type="molecule type" value="Genomic_DNA"/>
</dbReference>
<feature type="region of interest" description="Disordered" evidence="2">
    <location>
        <begin position="24"/>
        <end position="44"/>
    </location>
</feature>
<reference evidence="4 5" key="1">
    <citation type="submission" date="2019-08" db="EMBL/GenBank/DDBJ databases">
        <authorList>
            <person name="Grouzdev D."/>
            <person name="Tikhonova E."/>
            <person name="Kravchenko I."/>
        </authorList>
    </citation>
    <scope>NUCLEOTIDE SEQUENCE [LARGE SCALE GENOMIC DNA]</scope>
    <source>
        <strain evidence="4 5">59b</strain>
    </source>
</reference>
<dbReference type="AlphaFoldDB" id="A0A5A9G5Z8"/>
<dbReference type="Proteomes" id="UP000324927">
    <property type="component" value="Unassembled WGS sequence"/>
</dbReference>
<organism evidence="4 5">
    <name type="scientific">Azospirillum lipoferum</name>
    <dbReference type="NCBI Taxonomy" id="193"/>
    <lineage>
        <taxon>Bacteria</taxon>
        <taxon>Pseudomonadati</taxon>
        <taxon>Pseudomonadota</taxon>
        <taxon>Alphaproteobacteria</taxon>
        <taxon>Rhodospirillales</taxon>
        <taxon>Azospirillaceae</taxon>
        <taxon>Azospirillum</taxon>
    </lineage>
</organism>
<keyword evidence="5" id="KW-1185">Reference proteome</keyword>
<name>A0A5A9G5Z8_AZOLI</name>
<proteinExistence type="predicted"/>
<comment type="caution">
    <text evidence="4">The sequence shown here is derived from an EMBL/GenBank/DDBJ whole genome shotgun (WGS) entry which is preliminary data.</text>
</comment>
<evidence type="ECO:0000259" key="3">
    <source>
        <dbReference type="Pfam" id="PF13505"/>
    </source>
</evidence>
<feature type="domain" description="Outer membrane protein beta-barrel" evidence="3">
    <location>
        <begin position="70"/>
        <end position="257"/>
    </location>
</feature>
<gene>
    <name evidence="4" type="ORF">FZ942_32630</name>
</gene>
<protein>
    <submittedName>
        <fullName evidence="4">Porin family protein</fullName>
    </submittedName>
</protein>
<accession>A0A5A9G5Z8</accession>
<evidence type="ECO:0000256" key="2">
    <source>
        <dbReference type="SAM" id="MobiDB-lite"/>
    </source>
</evidence>
<evidence type="ECO:0000313" key="4">
    <source>
        <dbReference type="EMBL" id="KAA0589012.1"/>
    </source>
</evidence>
<dbReference type="SUPFAM" id="SSF56925">
    <property type="entry name" value="OMPA-like"/>
    <property type="match status" value="1"/>
</dbReference>
<dbReference type="InterPro" id="IPR027385">
    <property type="entry name" value="Beta-barrel_OMP"/>
</dbReference>
<keyword evidence="1" id="KW-0732">Signal</keyword>
<dbReference type="Pfam" id="PF13505">
    <property type="entry name" value="OMP_b-brl"/>
    <property type="match status" value="1"/>
</dbReference>
<evidence type="ECO:0000256" key="1">
    <source>
        <dbReference type="ARBA" id="ARBA00022729"/>
    </source>
</evidence>